<dbReference type="EC" id="1.14.19.18" evidence="5"/>
<dbReference type="GO" id="GO:0016717">
    <property type="term" value="F:oxidoreductase activity, acting on paired donors, with oxidation of a pair of donors resulting in the reduction of molecular oxygen to two molecules of water"/>
    <property type="evidence" value="ECO:0007669"/>
    <property type="project" value="InterPro"/>
</dbReference>
<organism evidence="18 19">
    <name type="scientific">Byssochlamys spectabilis (strain No. 5 / NBRC 109023)</name>
    <name type="common">Paecilomyces variotii</name>
    <dbReference type="NCBI Taxonomy" id="1356009"/>
    <lineage>
        <taxon>Eukaryota</taxon>
        <taxon>Fungi</taxon>
        <taxon>Dikarya</taxon>
        <taxon>Ascomycota</taxon>
        <taxon>Pezizomycotina</taxon>
        <taxon>Eurotiomycetes</taxon>
        <taxon>Eurotiomycetidae</taxon>
        <taxon>Eurotiales</taxon>
        <taxon>Thermoascaceae</taxon>
        <taxon>Paecilomyces</taxon>
    </lineage>
</organism>
<evidence type="ECO:0000256" key="7">
    <source>
        <dbReference type="ARBA" id="ARBA00022617"/>
    </source>
</evidence>
<dbReference type="Proteomes" id="UP000018001">
    <property type="component" value="Unassembled WGS sequence"/>
</dbReference>
<evidence type="ECO:0000256" key="6">
    <source>
        <dbReference type="ARBA" id="ARBA00016939"/>
    </source>
</evidence>
<evidence type="ECO:0000256" key="14">
    <source>
        <dbReference type="ARBA" id="ARBA00023098"/>
    </source>
</evidence>
<protein>
    <recommendedName>
        <fullName evidence="6">Delta 8-(E)-sphingolipid desaturase</fullName>
        <ecNumber evidence="5">1.14.19.18</ecNumber>
    </recommendedName>
</protein>
<dbReference type="Pfam" id="PF00173">
    <property type="entry name" value="Cyt-b5"/>
    <property type="match status" value="1"/>
</dbReference>
<evidence type="ECO:0000313" key="19">
    <source>
        <dbReference type="Proteomes" id="UP000018001"/>
    </source>
</evidence>
<feature type="transmembrane region" description="Helical" evidence="16">
    <location>
        <begin position="243"/>
        <end position="261"/>
    </location>
</feature>
<dbReference type="EMBL" id="BAUL01000010">
    <property type="protein sequence ID" value="GAD91932.1"/>
    <property type="molecule type" value="Genomic_DNA"/>
</dbReference>
<dbReference type="InterPro" id="IPR005804">
    <property type="entry name" value="FA_desaturase_dom"/>
</dbReference>
<evidence type="ECO:0000313" key="18">
    <source>
        <dbReference type="EMBL" id="GAD91932.1"/>
    </source>
</evidence>
<evidence type="ECO:0000259" key="17">
    <source>
        <dbReference type="PROSITE" id="PS50255"/>
    </source>
</evidence>
<comment type="similarity">
    <text evidence="4">Belongs to the fatty acid desaturase type 1 family.</text>
</comment>
<dbReference type="GO" id="GO:0042759">
    <property type="term" value="P:long-chain fatty acid biosynthetic process"/>
    <property type="evidence" value="ECO:0007669"/>
    <property type="project" value="UniProtKB-ARBA"/>
</dbReference>
<comment type="pathway">
    <text evidence="2">Lipid metabolism; sphingolipid metabolism.</text>
</comment>
<evidence type="ECO:0000256" key="9">
    <source>
        <dbReference type="ARBA" id="ARBA00022723"/>
    </source>
</evidence>
<dbReference type="SUPFAM" id="SSF55856">
    <property type="entry name" value="Cytochrome b5-like heme/steroid binding domain"/>
    <property type="match status" value="1"/>
</dbReference>
<evidence type="ECO:0000256" key="4">
    <source>
        <dbReference type="ARBA" id="ARBA00009295"/>
    </source>
</evidence>
<keyword evidence="7" id="KW-0349">Heme</keyword>
<keyword evidence="11 16" id="KW-1133">Transmembrane helix</keyword>
<evidence type="ECO:0000256" key="13">
    <source>
        <dbReference type="ARBA" id="ARBA00023004"/>
    </source>
</evidence>
<feature type="transmembrane region" description="Helical" evidence="16">
    <location>
        <begin position="787"/>
        <end position="811"/>
    </location>
</feature>
<dbReference type="GO" id="GO:0016020">
    <property type="term" value="C:membrane"/>
    <property type="evidence" value="ECO:0007669"/>
    <property type="project" value="UniProtKB-SubCell"/>
</dbReference>
<dbReference type="AlphaFoldDB" id="V5FTK6"/>
<evidence type="ECO:0000256" key="10">
    <source>
        <dbReference type="ARBA" id="ARBA00022919"/>
    </source>
</evidence>
<feature type="transmembrane region" description="Helical" evidence="16">
    <location>
        <begin position="273"/>
        <end position="291"/>
    </location>
</feature>
<dbReference type="InterPro" id="IPR036400">
    <property type="entry name" value="Cyt_B5-like_heme/steroid_sf"/>
</dbReference>
<dbReference type="PANTHER" id="PTHR19353:SF30">
    <property type="entry name" value="DELTA 8-(E)-SPHINGOLIPID DESATURASE"/>
    <property type="match status" value="1"/>
</dbReference>
<keyword evidence="8 16" id="KW-0812">Transmembrane</keyword>
<feature type="transmembrane region" description="Helical" evidence="16">
    <location>
        <begin position="388"/>
        <end position="406"/>
    </location>
</feature>
<evidence type="ECO:0000256" key="3">
    <source>
        <dbReference type="ARBA" id="ARBA00004991"/>
    </source>
</evidence>
<keyword evidence="14" id="KW-0443">Lipid metabolism</keyword>
<evidence type="ECO:0000256" key="2">
    <source>
        <dbReference type="ARBA" id="ARBA00004760"/>
    </source>
</evidence>
<accession>V5FTK6</accession>
<dbReference type="CDD" id="cd03507">
    <property type="entry name" value="Delta12-FADS-like"/>
    <property type="match status" value="1"/>
</dbReference>
<evidence type="ECO:0000256" key="12">
    <source>
        <dbReference type="ARBA" id="ARBA00023002"/>
    </source>
</evidence>
<dbReference type="Pfam" id="PF00487">
    <property type="entry name" value="FA_desaturase"/>
    <property type="match status" value="2"/>
</dbReference>
<keyword evidence="19" id="KW-1185">Reference proteome</keyword>
<feature type="transmembrane region" description="Helical" evidence="16">
    <location>
        <begin position="669"/>
        <end position="685"/>
    </location>
</feature>
<dbReference type="SMART" id="SM01117">
    <property type="entry name" value="Cyt-b5"/>
    <property type="match status" value="1"/>
</dbReference>
<dbReference type="InterPro" id="IPR012171">
    <property type="entry name" value="Fatty_acid_desaturase"/>
</dbReference>
<gene>
    <name evidence="18" type="ORF">PVAR5_0515</name>
</gene>
<dbReference type="HOGENOM" id="CLU_310998_0_0_1"/>
<dbReference type="CDD" id="cd03506">
    <property type="entry name" value="Delta6-FADS-like"/>
    <property type="match status" value="1"/>
</dbReference>
<feature type="transmembrane region" description="Helical" evidence="16">
    <location>
        <begin position="351"/>
        <end position="368"/>
    </location>
</feature>
<dbReference type="Gene3D" id="3.10.120.10">
    <property type="entry name" value="Cytochrome b5-like heme/steroid binding domain"/>
    <property type="match status" value="1"/>
</dbReference>
<feature type="transmembrane region" description="Helical" evidence="16">
    <location>
        <begin position="602"/>
        <end position="621"/>
    </location>
</feature>
<comment type="pathway">
    <text evidence="3">Sphingolipid metabolism.</text>
</comment>
<dbReference type="eggNOG" id="KOG4232">
    <property type="taxonomic scope" value="Eukaryota"/>
</dbReference>
<feature type="transmembrane region" description="Helical" evidence="16">
    <location>
        <begin position="418"/>
        <end position="441"/>
    </location>
</feature>
<proteinExistence type="inferred from homology"/>
<evidence type="ECO:0000256" key="8">
    <source>
        <dbReference type="ARBA" id="ARBA00022692"/>
    </source>
</evidence>
<dbReference type="OrthoDB" id="260091at2759"/>
<name>V5FTK6_BYSSN</name>
<keyword evidence="15 16" id="KW-0472">Membrane</keyword>
<comment type="subcellular location">
    <subcellularLocation>
        <location evidence="1">Membrane</location>
        <topology evidence="1">Multi-pass membrane protein</topology>
    </subcellularLocation>
</comment>
<evidence type="ECO:0000256" key="11">
    <source>
        <dbReference type="ARBA" id="ARBA00022989"/>
    </source>
</evidence>
<dbReference type="InParanoid" id="V5FTK6"/>
<keyword evidence="13" id="KW-0408">Iron</keyword>
<evidence type="ECO:0000256" key="1">
    <source>
        <dbReference type="ARBA" id="ARBA00004141"/>
    </source>
</evidence>
<evidence type="ECO:0000256" key="15">
    <source>
        <dbReference type="ARBA" id="ARBA00023136"/>
    </source>
</evidence>
<dbReference type="PANTHER" id="PTHR19353">
    <property type="entry name" value="FATTY ACID DESATURASE 2"/>
    <property type="match status" value="1"/>
</dbReference>
<feature type="domain" description="Cytochrome b5 heme-binding" evidence="17">
    <location>
        <begin position="10"/>
        <end position="85"/>
    </location>
</feature>
<dbReference type="Pfam" id="PF11960">
    <property type="entry name" value="DUF3474"/>
    <property type="match status" value="1"/>
</dbReference>
<reference evidence="19" key="1">
    <citation type="journal article" date="2014" name="Genome Announc.">
        <title>Draft genome sequence of the formaldehyde-resistant fungus Byssochlamys spectabilis No. 5 (anamorph Paecilomyces variotii No. 5) (NBRC109023).</title>
        <authorList>
            <person name="Oka T."/>
            <person name="Ekino K."/>
            <person name="Fukuda K."/>
            <person name="Nomura Y."/>
        </authorList>
    </citation>
    <scope>NUCLEOTIDE SEQUENCE [LARGE SCALE GENOMIC DNA]</scope>
    <source>
        <strain evidence="19">No. 5 / NBRC 109023</strain>
    </source>
</reference>
<feature type="transmembrane region" description="Helical" evidence="16">
    <location>
        <begin position="817"/>
        <end position="837"/>
    </location>
</feature>
<dbReference type="InterPro" id="IPR001199">
    <property type="entry name" value="Cyt_B5-like_heme/steroid-bd"/>
</dbReference>
<keyword evidence="12" id="KW-0560">Oxidoreductase</keyword>
<evidence type="ECO:0000256" key="5">
    <source>
        <dbReference type="ARBA" id="ARBA00012019"/>
    </source>
</evidence>
<dbReference type="PROSITE" id="PS50255">
    <property type="entry name" value="CYTOCHROME_B5_2"/>
    <property type="match status" value="1"/>
</dbReference>
<feature type="transmembrane region" description="Helical" evidence="16">
    <location>
        <begin position="628"/>
        <end position="649"/>
    </location>
</feature>
<comment type="caution">
    <text evidence="18">The sequence shown here is derived from an EMBL/GenBank/DDBJ whole genome shotgun (WGS) entry which is preliminary data.</text>
</comment>
<keyword evidence="10" id="KW-0746">Sphingolipid metabolism</keyword>
<dbReference type="InterPro" id="IPR021863">
    <property type="entry name" value="FAS_N"/>
</dbReference>
<dbReference type="GO" id="GO:0006636">
    <property type="term" value="P:unsaturated fatty acid biosynthetic process"/>
    <property type="evidence" value="ECO:0007669"/>
    <property type="project" value="UniProtKB-ARBA"/>
</dbReference>
<sequence>MSSKAQSSRQRVLSRREIEALIADGHQVLIFDRKVLKVNVWLPYHPGGDKAILHMVGRDATDEITMFHSVNALRMLEKYQIGRIEGRWVNFVPPIQGGIFQRHEEETYGSDKADFTSEKLQEGVSERPSQTYLRSDSRINSISSSPVVVLDTTKAHAGSLQKPGFLDVRTKQEIDLDLSRYPSLDPTKQDEIVRKFHELHERIKAEGLYDCPYWAYAIETCRYVLLAAFVIIFLRQGWYIPSAISLGMLWHLLVFTVHDAAHLSITHDYTTDSLIAFTIASFIGGLSASWWKRNHNIHHIVTNAPEHDPDIEHIPFFAISHRFFTSLRSTFYERVMTYDTAAKVFIGAQHWLYYPVLLFGRFNLYALSWEHLLRGLGPRKGVAWWHRWYELVGQVFFWTWFGYGVLYKSIPTMRDRFIFLMVSHMVAMPLHVLFTVSHFAMSTADLGASESFPQKMLRTTMDVDCPEWLNFWYGGLQFQAIHHLFPRLPRHNLARTQKLVLEFCEDVKIPYAFYGIVDSNKHVLGRLADVAKQATILAECQKAAAKDIPSCSGGLWKQMSKQRSTELSSRVTTAQEFPDIQTIRNAIPSHCFEPSTWRSMGYVLRDVTMVVVLGWAALTYIPQIPNALLRGVAWMAYGYAQGLVCTGIWILAHEAGHGAFSVHQRFNDFVGWVLHSSLMVPYFSWKFSHHRHHRFTGHMEKDMAFVPQTKKDHGRPGLKTLYLDPEMVEDAPIVQLVQLLAHQLFGWQMYLFFNVSAGVKSKQRDESNWWRLSHFEPRSAVFRLNEAVYIALSDLGIGLTMTALYFASTVIGWPTVFLLYIVPYFWVHHWLVAITYLHHNHPDVHHYTPEGWTFVKGALATVDRDFGWVGRSLFHGIIDTHVVHHLFPRIPFYKAEEATEAIKPVLGDLYHCEQSSFIGQLWSTFTTCKYVENDPKVPGAMRWVE</sequence>
<keyword evidence="9" id="KW-0479">Metal-binding</keyword>
<dbReference type="GO" id="GO:0006665">
    <property type="term" value="P:sphingolipid metabolic process"/>
    <property type="evidence" value="ECO:0007669"/>
    <property type="project" value="UniProtKB-KW"/>
</dbReference>
<evidence type="ECO:0000256" key="16">
    <source>
        <dbReference type="SAM" id="Phobius"/>
    </source>
</evidence>